<name>A0ABN2L183_9MICO</name>
<evidence type="ECO:0000313" key="1">
    <source>
        <dbReference type="EMBL" id="GAA1770993.1"/>
    </source>
</evidence>
<evidence type="ECO:0000313" key="2">
    <source>
        <dbReference type="Proteomes" id="UP001501475"/>
    </source>
</evidence>
<dbReference type="Proteomes" id="UP001501475">
    <property type="component" value="Unassembled WGS sequence"/>
</dbReference>
<organism evidence="1 2">
    <name type="scientific">Nostocoides vanveenii</name>
    <dbReference type="NCBI Taxonomy" id="330835"/>
    <lineage>
        <taxon>Bacteria</taxon>
        <taxon>Bacillati</taxon>
        <taxon>Actinomycetota</taxon>
        <taxon>Actinomycetes</taxon>
        <taxon>Micrococcales</taxon>
        <taxon>Intrasporangiaceae</taxon>
        <taxon>Nostocoides</taxon>
    </lineage>
</organism>
<keyword evidence="2" id="KW-1185">Reference proteome</keyword>
<reference evidence="1 2" key="1">
    <citation type="journal article" date="2019" name="Int. J. Syst. Evol. Microbiol.">
        <title>The Global Catalogue of Microorganisms (GCM) 10K type strain sequencing project: providing services to taxonomists for standard genome sequencing and annotation.</title>
        <authorList>
            <consortium name="The Broad Institute Genomics Platform"/>
            <consortium name="The Broad Institute Genome Sequencing Center for Infectious Disease"/>
            <person name="Wu L."/>
            <person name="Ma J."/>
        </authorList>
    </citation>
    <scope>NUCLEOTIDE SEQUENCE [LARGE SCALE GENOMIC DNA]</scope>
    <source>
        <strain evidence="1 2">JCM 15591</strain>
    </source>
</reference>
<proteinExistence type="predicted"/>
<accession>A0ABN2L183</accession>
<dbReference type="EMBL" id="BAAAPN010000080">
    <property type="protein sequence ID" value="GAA1770993.1"/>
    <property type="molecule type" value="Genomic_DNA"/>
</dbReference>
<dbReference type="InterPro" id="IPR026349">
    <property type="entry name" value="CHP04255"/>
</dbReference>
<protein>
    <submittedName>
        <fullName evidence="1">Uncharacterized protein</fullName>
    </submittedName>
</protein>
<comment type="caution">
    <text evidence="1">The sequence shown here is derived from an EMBL/GenBank/DDBJ whole genome shotgun (WGS) entry which is preliminary data.</text>
</comment>
<dbReference type="RefSeq" id="WP_425564699.1">
    <property type="nucleotide sequence ID" value="NZ_BAAAPN010000080.1"/>
</dbReference>
<gene>
    <name evidence="1" type="ORF">GCM10009810_31150</name>
</gene>
<dbReference type="NCBIfam" id="TIGR04255">
    <property type="entry name" value="sporadTIGR04255"/>
    <property type="match status" value="1"/>
</dbReference>
<sequence>MANVNFRDPPVVEVALSVQFEAVPGLASYRSGELYGRWSGKYPVVSQQSELPPLPPLDAEDGDLFLQVGGSSGSRLWFEAEDGGYLIQLQADRLTVNWRRLTTQAYPRYPEVRSRSWPHGWFGRGTGGTPAR</sequence>